<dbReference type="AlphaFoldDB" id="A0A2N0P038"/>
<evidence type="ECO:0000313" key="1">
    <source>
        <dbReference type="EMBL" id="PKC00191.1"/>
    </source>
</evidence>
<comment type="caution">
    <text evidence="1">The sequence shown here is derived from an EMBL/GenBank/DDBJ whole genome shotgun (WGS) entry which is preliminary data.</text>
</comment>
<proteinExistence type="predicted"/>
<feature type="non-terminal residue" evidence="1">
    <location>
        <position position="1"/>
    </location>
</feature>
<dbReference type="Proteomes" id="UP000232722">
    <property type="component" value="Unassembled WGS sequence"/>
</dbReference>
<reference evidence="1 2" key="2">
    <citation type="submission" date="2017-09" db="EMBL/GenBank/DDBJ databases">
        <title>Extensive intraspecific genome diversity in a model arbuscular mycorrhizal fungus.</title>
        <authorList>
            <person name="Chen E.C."/>
            <person name="Morin E."/>
            <person name="Beaudet D."/>
            <person name="Noel J."/>
            <person name="Ndikumana S."/>
            <person name="Charron P."/>
            <person name="St-Onge C."/>
            <person name="Giorgi J."/>
            <person name="Grigoriev I.V."/>
            <person name="Roux C."/>
            <person name="Martin F.M."/>
            <person name="Corradi N."/>
        </authorList>
    </citation>
    <scope>NUCLEOTIDE SEQUENCE [LARGE SCALE GENOMIC DNA]</scope>
    <source>
        <strain evidence="1 2">A5</strain>
    </source>
</reference>
<dbReference type="EMBL" id="LLXJ01001946">
    <property type="protein sequence ID" value="PKC00191.1"/>
    <property type="molecule type" value="Genomic_DNA"/>
</dbReference>
<protein>
    <submittedName>
        <fullName evidence="1">Uncharacterized protein</fullName>
    </submittedName>
</protein>
<sequence>CCAHRVMSLEPDFLAQKGAIAEIIKKASYKCIFYSKFYCELNFIERYWGCKEACKRKL</sequence>
<name>A0A2N0P038_9GLOM</name>
<organism evidence="1 2">
    <name type="scientific">Rhizophagus irregularis</name>
    <dbReference type="NCBI Taxonomy" id="588596"/>
    <lineage>
        <taxon>Eukaryota</taxon>
        <taxon>Fungi</taxon>
        <taxon>Fungi incertae sedis</taxon>
        <taxon>Mucoromycota</taxon>
        <taxon>Glomeromycotina</taxon>
        <taxon>Glomeromycetes</taxon>
        <taxon>Glomerales</taxon>
        <taxon>Glomeraceae</taxon>
        <taxon>Rhizophagus</taxon>
    </lineage>
</organism>
<evidence type="ECO:0000313" key="2">
    <source>
        <dbReference type="Proteomes" id="UP000232722"/>
    </source>
</evidence>
<gene>
    <name evidence="1" type="ORF">RhiirA5_299481</name>
</gene>
<accession>A0A2N0P038</accession>
<reference evidence="1 2" key="1">
    <citation type="submission" date="2016-04" db="EMBL/GenBank/DDBJ databases">
        <title>Genome analyses suggest a sexual origin of heterokaryosis in a supposedly ancient asexual fungus.</title>
        <authorList>
            <person name="Ropars J."/>
            <person name="Sedzielewska K."/>
            <person name="Noel J."/>
            <person name="Charron P."/>
            <person name="Farinelli L."/>
            <person name="Marton T."/>
            <person name="Kruger M."/>
            <person name="Pelin A."/>
            <person name="Brachmann A."/>
            <person name="Corradi N."/>
        </authorList>
    </citation>
    <scope>NUCLEOTIDE SEQUENCE [LARGE SCALE GENOMIC DNA]</scope>
    <source>
        <strain evidence="1 2">A5</strain>
    </source>
</reference>